<feature type="non-terminal residue" evidence="2">
    <location>
        <position position="1"/>
    </location>
</feature>
<reference evidence="2" key="1">
    <citation type="journal article" date="2014" name="Front. Microbiol.">
        <title>High frequency of phylogenetically diverse reductive dehalogenase-homologous genes in deep subseafloor sedimentary metagenomes.</title>
        <authorList>
            <person name="Kawai M."/>
            <person name="Futagami T."/>
            <person name="Toyoda A."/>
            <person name="Takaki Y."/>
            <person name="Nishi S."/>
            <person name="Hori S."/>
            <person name="Arai W."/>
            <person name="Tsubouchi T."/>
            <person name="Morono Y."/>
            <person name="Uchiyama I."/>
            <person name="Ito T."/>
            <person name="Fujiyama A."/>
            <person name="Inagaki F."/>
            <person name="Takami H."/>
        </authorList>
    </citation>
    <scope>NUCLEOTIDE SEQUENCE</scope>
    <source>
        <strain evidence="2">Expedition CK06-06</strain>
    </source>
</reference>
<evidence type="ECO:0000256" key="1">
    <source>
        <dbReference type="SAM" id="Phobius"/>
    </source>
</evidence>
<feature type="transmembrane region" description="Helical" evidence="1">
    <location>
        <begin position="31"/>
        <end position="50"/>
    </location>
</feature>
<evidence type="ECO:0000313" key="2">
    <source>
        <dbReference type="EMBL" id="GAI31075.1"/>
    </source>
</evidence>
<feature type="transmembrane region" description="Helical" evidence="1">
    <location>
        <begin position="5"/>
        <end position="25"/>
    </location>
</feature>
<comment type="caution">
    <text evidence="2">The sequence shown here is derived from an EMBL/GenBank/DDBJ whole genome shotgun (WGS) entry which is preliminary data.</text>
</comment>
<name>X1NWC0_9ZZZZ</name>
<organism evidence="2">
    <name type="scientific">marine sediment metagenome</name>
    <dbReference type="NCBI Taxonomy" id="412755"/>
    <lineage>
        <taxon>unclassified sequences</taxon>
        <taxon>metagenomes</taxon>
        <taxon>ecological metagenomes</taxon>
    </lineage>
</organism>
<feature type="transmembrane region" description="Helical" evidence="1">
    <location>
        <begin position="70"/>
        <end position="88"/>
    </location>
</feature>
<keyword evidence="1" id="KW-1133">Transmembrane helix</keyword>
<keyword evidence="1" id="KW-0472">Membrane</keyword>
<feature type="transmembrane region" description="Helical" evidence="1">
    <location>
        <begin position="94"/>
        <end position="115"/>
    </location>
</feature>
<proteinExistence type="predicted"/>
<gene>
    <name evidence="2" type="ORF">S06H3_26758</name>
</gene>
<protein>
    <submittedName>
        <fullName evidence="2">Uncharacterized protein</fullName>
    </submittedName>
</protein>
<dbReference type="EMBL" id="BARV01015488">
    <property type="protein sequence ID" value="GAI31075.1"/>
    <property type="molecule type" value="Genomic_DNA"/>
</dbReference>
<sequence>KINKLIFLITTFACLFLLIVNHLWNRFFKEYININAIFILLLMSGTFFLFPIIKDREKVGKKRKLKREDIFLFFIMGLICSVLVWIKIKDFGIISYIISGIAGLIILILHVLLFYDQ</sequence>
<keyword evidence="1" id="KW-0812">Transmembrane</keyword>
<dbReference type="AlphaFoldDB" id="X1NWC0"/>
<accession>X1NWC0</accession>